<dbReference type="AlphaFoldDB" id="A0A2W5TZ95"/>
<protein>
    <submittedName>
        <fullName evidence="2">Uncharacterized protein</fullName>
    </submittedName>
</protein>
<organism evidence="2 3">
    <name type="scientific">Cereibacter sphaeroides</name>
    <name type="common">Rhodobacter sphaeroides</name>
    <dbReference type="NCBI Taxonomy" id="1063"/>
    <lineage>
        <taxon>Bacteria</taxon>
        <taxon>Pseudomonadati</taxon>
        <taxon>Pseudomonadota</taxon>
        <taxon>Alphaproteobacteria</taxon>
        <taxon>Rhodobacterales</taxon>
        <taxon>Paracoccaceae</taxon>
        <taxon>Cereibacter</taxon>
    </lineage>
</organism>
<evidence type="ECO:0000256" key="1">
    <source>
        <dbReference type="SAM" id="MobiDB-lite"/>
    </source>
</evidence>
<sequence>MGMEFEVCHRTVAEFLAARFLARAVTGTEANHAFPLRRAIALITGADGRAPSELRGSTPGSRPIFTSGETRTGQFVS</sequence>
<reference evidence="2 3" key="1">
    <citation type="submission" date="2017-08" db="EMBL/GenBank/DDBJ databases">
        <title>Infants hospitalized years apart are colonized by the same room-sourced microbial strains.</title>
        <authorList>
            <person name="Brooks B."/>
            <person name="Olm M.R."/>
            <person name="Firek B.A."/>
            <person name="Baker R."/>
            <person name="Thomas B.C."/>
            <person name="Morowitz M.J."/>
            <person name="Banfield J.F."/>
        </authorList>
    </citation>
    <scope>NUCLEOTIDE SEQUENCE [LARGE SCALE GENOMIC DNA]</scope>
    <source>
        <strain evidence="2">S2_003_000_R2_11</strain>
    </source>
</reference>
<comment type="caution">
    <text evidence="2">The sequence shown here is derived from an EMBL/GenBank/DDBJ whole genome shotgun (WGS) entry which is preliminary data.</text>
</comment>
<evidence type="ECO:0000313" key="3">
    <source>
        <dbReference type="Proteomes" id="UP000248975"/>
    </source>
</evidence>
<evidence type="ECO:0000313" key="2">
    <source>
        <dbReference type="EMBL" id="PZQ96133.1"/>
    </source>
</evidence>
<feature type="region of interest" description="Disordered" evidence="1">
    <location>
        <begin position="49"/>
        <end position="77"/>
    </location>
</feature>
<proteinExistence type="predicted"/>
<gene>
    <name evidence="2" type="ORF">DI533_16985</name>
</gene>
<dbReference type="Proteomes" id="UP000248975">
    <property type="component" value="Unassembled WGS sequence"/>
</dbReference>
<name>A0A2W5TZ95_CERSP</name>
<dbReference type="EMBL" id="QFQS01000004">
    <property type="protein sequence ID" value="PZQ96133.1"/>
    <property type="molecule type" value="Genomic_DNA"/>
</dbReference>
<accession>A0A2W5TZ95</accession>
<feature type="compositionally biased region" description="Polar residues" evidence="1">
    <location>
        <begin position="67"/>
        <end position="77"/>
    </location>
</feature>